<feature type="chain" id="PRO_5001917595" evidence="1">
    <location>
        <begin position="26"/>
        <end position="260"/>
    </location>
</feature>
<dbReference type="AlphaFoldDB" id="A0A096C3P4"/>
<protein>
    <submittedName>
        <fullName evidence="2">Uncharacterized protein</fullName>
    </submittedName>
</protein>
<dbReference type="RefSeq" id="WP_036864218.1">
    <property type="nucleotide sequence ID" value="NZ_JRNS01000296.1"/>
</dbReference>
<dbReference type="InterPro" id="IPR019734">
    <property type="entry name" value="TPR_rpt"/>
</dbReference>
<dbReference type="EMBL" id="JRNS01000296">
    <property type="protein sequence ID" value="KGF49592.1"/>
    <property type="molecule type" value="Genomic_DNA"/>
</dbReference>
<comment type="caution">
    <text evidence="2">The sequence shown here is derived from an EMBL/GenBank/DDBJ whole genome shotgun (WGS) entry which is preliminary data.</text>
</comment>
<gene>
    <name evidence="2" type="ORF">HMPREF0661_05630</name>
</gene>
<evidence type="ECO:0000313" key="3">
    <source>
        <dbReference type="Proteomes" id="UP000029578"/>
    </source>
</evidence>
<sequence>MAVRRTGKLIITFLLCLTTSIPAFAQKSKDAEELGKALEYFTSAKYHEALLIFQRLDKEYKLNERFKAYIGLCYYHDWDYEAAARYLESVMPKLEVFAPHERSVYYYTTAESKFNLKQYKEAIPYYEKTLTVCYEREKGDVYYRLGLCNMFLQSWKPAYDQYMNAEKIYNQYKQEENVQGRLAQIKRMTTACWTNYEATLPKDSLSKITDNTTNKDNKTTQLKNLSTIINSLISTMLLPSTTPDSVKDIIKKEEKIKLEK</sequence>
<name>A0A096C3P4_9BACT</name>
<dbReference type="Gene3D" id="1.25.40.10">
    <property type="entry name" value="Tetratricopeptide repeat domain"/>
    <property type="match status" value="2"/>
</dbReference>
<dbReference type="InterPro" id="IPR011990">
    <property type="entry name" value="TPR-like_helical_dom_sf"/>
</dbReference>
<dbReference type="Proteomes" id="UP000029578">
    <property type="component" value="Unassembled WGS sequence"/>
</dbReference>
<accession>A0A096C3P4</accession>
<keyword evidence="1" id="KW-0732">Signal</keyword>
<organism evidence="2 3">
    <name type="scientific">Prevotella melaninogenica DNF00666</name>
    <dbReference type="NCBI Taxonomy" id="1401073"/>
    <lineage>
        <taxon>Bacteria</taxon>
        <taxon>Pseudomonadati</taxon>
        <taxon>Bacteroidota</taxon>
        <taxon>Bacteroidia</taxon>
        <taxon>Bacteroidales</taxon>
        <taxon>Prevotellaceae</taxon>
        <taxon>Prevotella</taxon>
    </lineage>
</organism>
<dbReference type="SMART" id="SM00028">
    <property type="entry name" value="TPR"/>
    <property type="match status" value="2"/>
</dbReference>
<reference evidence="2 3" key="1">
    <citation type="submission" date="2014-07" db="EMBL/GenBank/DDBJ databases">
        <authorList>
            <person name="McCorrison J."/>
            <person name="Sanka R."/>
            <person name="Torralba M."/>
            <person name="Gillis M."/>
            <person name="Haft D.H."/>
            <person name="Methe B."/>
            <person name="Sutton G."/>
            <person name="Nelson K.E."/>
        </authorList>
    </citation>
    <scope>NUCLEOTIDE SEQUENCE [LARGE SCALE GENOMIC DNA]</scope>
    <source>
        <strain evidence="2 3">DNF00666</strain>
    </source>
</reference>
<dbReference type="SUPFAM" id="SSF48452">
    <property type="entry name" value="TPR-like"/>
    <property type="match status" value="1"/>
</dbReference>
<evidence type="ECO:0000256" key="1">
    <source>
        <dbReference type="SAM" id="SignalP"/>
    </source>
</evidence>
<feature type="signal peptide" evidence="1">
    <location>
        <begin position="1"/>
        <end position="25"/>
    </location>
</feature>
<proteinExistence type="predicted"/>
<evidence type="ECO:0000313" key="2">
    <source>
        <dbReference type="EMBL" id="KGF49592.1"/>
    </source>
</evidence>